<dbReference type="PANTHER" id="PTHR47524">
    <property type="entry name" value="20S RRNA ACCUMULATION PROTEIN 4"/>
    <property type="match status" value="1"/>
</dbReference>
<dbReference type="GO" id="GO:0005737">
    <property type="term" value="C:cytoplasm"/>
    <property type="evidence" value="ECO:0007669"/>
    <property type="project" value="InterPro"/>
</dbReference>
<name>A0A376BB00_9ASCO</name>
<dbReference type="PANTHER" id="PTHR47524:SF1">
    <property type="entry name" value="20S RRNA ACCUMULATION PROTEIN 4"/>
    <property type="match status" value="1"/>
</dbReference>
<accession>A0A376BB00</accession>
<feature type="compositionally biased region" description="Low complexity" evidence="1">
    <location>
        <begin position="197"/>
        <end position="215"/>
    </location>
</feature>
<feature type="domain" description="Programmed cell death protein 2 C-terminal" evidence="2">
    <location>
        <begin position="319"/>
        <end position="429"/>
    </location>
</feature>
<protein>
    <submittedName>
        <fullName evidence="3">Related to 20S rRNA accumulation protein 4</fullName>
    </submittedName>
</protein>
<gene>
    <name evidence="3" type="ORF">SCODWIG_03520</name>
</gene>
<evidence type="ECO:0000256" key="1">
    <source>
        <dbReference type="SAM" id="MobiDB-lite"/>
    </source>
</evidence>
<dbReference type="GO" id="GO:0030490">
    <property type="term" value="P:maturation of SSU-rRNA"/>
    <property type="evidence" value="ECO:0007669"/>
    <property type="project" value="TreeGrafter"/>
</dbReference>
<organism evidence="3 4">
    <name type="scientific">Saccharomycodes ludwigii</name>
    <dbReference type="NCBI Taxonomy" id="36035"/>
    <lineage>
        <taxon>Eukaryota</taxon>
        <taxon>Fungi</taxon>
        <taxon>Dikarya</taxon>
        <taxon>Ascomycota</taxon>
        <taxon>Saccharomycotina</taxon>
        <taxon>Saccharomycetes</taxon>
        <taxon>Saccharomycodales</taxon>
        <taxon>Saccharomycodaceae</taxon>
        <taxon>Saccharomycodes</taxon>
    </lineage>
</organism>
<dbReference type="VEuPathDB" id="FungiDB:SCODWIG_03520"/>
<dbReference type="Pfam" id="PF04194">
    <property type="entry name" value="PDCD2_C"/>
    <property type="match status" value="1"/>
</dbReference>
<keyword evidence="4" id="KW-1185">Reference proteome</keyword>
<proteinExistence type="predicted"/>
<evidence type="ECO:0000313" key="4">
    <source>
        <dbReference type="Proteomes" id="UP000262825"/>
    </source>
</evidence>
<dbReference type="InterPro" id="IPR007320">
    <property type="entry name" value="PDCD2_C"/>
</dbReference>
<dbReference type="EMBL" id="UFAJ01000876">
    <property type="protein sequence ID" value="SSD61759.1"/>
    <property type="molecule type" value="Genomic_DNA"/>
</dbReference>
<evidence type="ECO:0000259" key="2">
    <source>
        <dbReference type="Pfam" id="PF04194"/>
    </source>
</evidence>
<dbReference type="Proteomes" id="UP000262825">
    <property type="component" value="Unassembled WGS sequence"/>
</dbReference>
<evidence type="ECO:0000313" key="3">
    <source>
        <dbReference type="EMBL" id="SSD61759.1"/>
    </source>
</evidence>
<feature type="region of interest" description="Disordered" evidence="1">
    <location>
        <begin position="197"/>
        <end position="233"/>
    </location>
</feature>
<reference evidence="4" key="1">
    <citation type="submission" date="2018-06" db="EMBL/GenBank/DDBJ databases">
        <authorList>
            <person name="Guldener U."/>
        </authorList>
    </citation>
    <scope>NUCLEOTIDE SEQUENCE [LARGE SCALE GENOMIC DNA]</scope>
    <source>
        <strain evidence="4">UTAD17</strain>
    </source>
</reference>
<dbReference type="AlphaFoldDB" id="A0A376BB00"/>
<sequence>MAGLDANMSKLNLKNDITETSNLYNHPEEDDTENIYEKGQSEVYLGFVDTSIKETDEVTIEDTFIGGEEIWLHPESKPDESLLKCGNCSKKMKLLLQAFTPLDTEQVDEASRKNKIQVTTKKFINGDDDRVLYVFICTDCPRHPKSVRCIRGVKKRGKTFHATLNEKLRTSNEEEGTKIDINPFDLNKLNIANNTNNGNSFNSNNPFESNPFSSSIIGQQKPDSKKEPNAPSAKTLRKLHDAEKDKNFSEGLFPGYFLYVERESFKNKIPDHLRIPDNVRISKDAIGEIETDDETSLLKDIKALKSDPRTEKLSKFLDDDVFQKFQEIVGYNSLQVLRYDFGGKPLYYTDTKKVDLLKIVPKPAFNPSSQRVFEMQLMPKMIIDLENEASFKDGMEWGTILIFTDIENYIPTFDKNAVGYVEEYVKVQWEPRE</sequence>